<reference evidence="3" key="3">
    <citation type="journal article" date="2011" name="PLoS ONE">
        <title>Genome sequence of a mesophilic hydrogenotrophic methanogen Methanocella paludicola, the first cultivated representative of the order Methanocellales.</title>
        <authorList>
            <person name="Sakai S."/>
            <person name="Takaki Y."/>
            <person name="Shimamura S."/>
            <person name="Sekine M."/>
            <person name="Tajima T."/>
            <person name="Kosugi H."/>
            <person name="Ichikawa N."/>
            <person name="Tasumi E."/>
            <person name="Hiraki A.T."/>
            <person name="Shimizu A."/>
            <person name="Kato Y."/>
            <person name="Nishiko R."/>
            <person name="Mori K."/>
            <person name="Fujita N."/>
            <person name="Imachi H."/>
            <person name="Takai K."/>
        </authorList>
    </citation>
    <scope>NUCLEOTIDE SEQUENCE [LARGE SCALE GENOMIC DNA]</scope>
    <source>
        <strain evidence="3">DSM 17711 / JCM 13418 / NBRC 101707 / SANAE</strain>
    </source>
</reference>
<keyword evidence="1" id="KW-0812">Transmembrane</keyword>
<dbReference type="RefSeq" id="WP_012900235.1">
    <property type="nucleotide sequence ID" value="NC_013665.1"/>
</dbReference>
<name>D1YYN4_METPS</name>
<reference evidence="2 3" key="1">
    <citation type="journal article" date="2007" name="Appl. Environ. Microbiol.">
        <title>Isolation of key methanogens for global methane emission from rice paddy fields: a novel isolate affiliated with the clone cluster rice cluster I.</title>
        <authorList>
            <person name="Sakai S."/>
            <person name="Imachi H."/>
            <person name="Sekiguchi Y."/>
            <person name="Ohashi A."/>
            <person name="Harada H."/>
            <person name="Kamagata Y."/>
        </authorList>
    </citation>
    <scope>NUCLEOTIDE SEQUENCE [LARGE SCALE GENOMIC DNA]</scope>
    <source>
        <strain evidence="3">DSM 17711 / JCM 13418 / NBRC 101707 / SANAE</strain>
    </source>
</reference>
<dbReference type="Proteomes" id="UP000001882">
    <property type="component" value="Chromosome"/>
</dbReference>
<keyword evidence="1" id="KW-0472">Membrane</keyword>
<proteinExistence type="predicted"/>
<dbReference type="eggNOG" id="arCOG03165">
    <property type="taxonomic scope" value="Archaea"/>
</dbReference>
<dbReference type="AlphaFoldDB" id="D1YYN4"/>
<organism evidence="2 3">
    <name type="scientific">Methanocella paludicola (strain DSM 17711 / JCM 13418 / NBRC 101707 / SANAE)</name>
    <dbReference type="NCBI Taxonomy" id="304371"/>
    <lineage>
        <taxon>Archaea</taxon>
        <taxon>Methanobacteriati</taxon>
        <taxon>Methanobacteriota</taxon>
        <taxon>Stenosarchaea group</taxon>
        <taxon>Methanomicrobia</taxon>
        <taxon>Methanocellales</taxon>
        <taxon>Methanocellaceae</taxon>
        <taxon>Methanocella</taxon>
    </lineage>
</organism>
<dbReference type="STRING" id="304371.MCP_1484"/>
<keyword evidence="1" id="KW-1133">Transmembrane helix</keyword>
<dbReference type="OrthoDB" id="56871at2157"/>
<dbReference type="EMBL" id="AP011532">
    <property type="protein sequence ID" value="BAI61556.1"/>
    <property type="molecule type" value="Genomic_DNA"/>
</dbReference>
<dbReference type="GeneID" id="8681431"/>
<feature type="transmembrane region" description="Helical" evidence="1">
    <location>
        <begin position="12"/>
        <end position="29"/>
    </location>
</feature>
<dbReference type="PATRIC" id="fig|304371.9.peg.1522"/>
<dbReference type="InParanoid" id="D1YYN4"/>
<gene>
    <name evidence="2" type="ordered locus">MCP_1484</name>
</gene>
<keyword evidence="3" id="KW-1185">Reference proteome</keyword>
<protein>
    <submittedName>
        <fullName evidence="2">Uncharacterized protein</fullName>
    </submittedName>
</protein>
<feature type="transmembrane region" description="Helical" evidence="1">
    <location>
        <begin position="41"/>
        <end position="61"/>
    </location>
</feature>
<evidence type="ECO:0000313" key="3">
    <source>
        <dbReference type="Proteomes" id="UP000001882"/>
    </source>
</evidence>
<dbReference type="KEGG" id="mpd:MCP_1484"/>
<evidence type="ECO:0000256" key="1">
    <source>
        <dbReference type="SAM" id="Phobius"/>
    </source>
</evidence>
<evidence type="ECO:0000313" key="2">
    <source>
        <dbReference type="EMBL" id="BAI61556.1"/>
    </source>
</evidence>
<accession>D1YYN4</accession>
<reference evidence="2 3" key="2">
    <citation type="journal article" date="2008" name="Int. J. Syst. Evol. Microbiol.">
        <title>Methanocella paludicola gen. nov., sp. nov., a methane-producing archaeon, the first isolate of the lineage 'Rice Cluster I', and proposal of the new archaeal order Methanocellales ord. nov.</title>
        <authorList>
            <person name="Sakai S."/>
            <person name="Imachi H."/>
            <person name="Hanada S."/>
            <person name="Ohashi A."/>
            <person name="Harada H."/>
            <person name="Kamagata Y."/>
        </authorList>
    </citation>
    <scope>NUCLEOTIDE SEQUENCE [LARGE SCALE GENOMIC DNA]</scope>
    <source>
        <strain evidence="3">DSM 17711 / JCM 13418 / NBRC 101707 / SANAE</strain>
    </source>
</reference>
<sequence length="247" mass="29654">MKKLDWQIRIGLILVVVSIVLYILHYLIFQNFHFLSEYTLFYFAFMPIEVIFVTLVLDQLLEFREVEDRMEKLNMVIGVFFSEEGTRLLKEFAASDPDIEQIRNDLVVGQKWTDRQFEDVKRRLNDHPHNIDINKVDLENLRNILISKREFSVRLLENPVLLEHESFTELLRSVFHLTEELEFRKDLKALPQSDLIHIDKDMERVYARLIGTWLDYMKYMKKRYPYLYSLSMRTNPFDVNASPIVTQ</sequence>